<feature type="compositionally biased region" description="Basic and acidic residues" evidence="1">
    <location>
        <begin position="1368"/>
        <end position="1378"/>
    </location>
</feature>
<feature type="compositionally biased region" description="Polar residues" evidence="1">
    <location>
        <begin position="720"/>
        <end position="748"/>
    </location>
</feature>
<evidence type="ECO:0000256" key="1">
    <source>
        <dbReference type="SAM" id="MobiDB-lite"/>
    </source>
</evidence>
<feature type="compositionally biased region" description="Basic and acidic residues" evidence="1">
    <location>
        <begin position="1141"/>
        <end position="1151"/>
    </location>
</feature>
<sequence>MSLYLPEGLRWLGWVAGAAWPDGDEDKMFELAAAWEAAAEELDGVPDDIRAARNSIGVAYHGGKAGEAMQAKFDPLLSGPQSVQELATSYRALSETAFNAGTDMEAAKLTVIVSLAMLAAEILWAWVFPVTAAAAETAAINATRSWMRQVEDKLTKLIEKGAEWLFRNAKVAKFVGTYSVKILESVAISGLLDITVQQIQVWKGHRHGINWGQVGLSMAASAAGTIPGREVAGFVGTKFDKFFAKSFQLNGREGRWMSMIKPSVGDSLKGIATGATSGAVGTFAGNLVMIGAMGGFGPAMSSAEGWVGGISRSAIVGGARGMLGVKMPSSTGRMGLKMNTFDPTLRPSLGPRGDGTMPLPPRAGATGSGVNAAVREIVPAQAGHDQPVVQQRVVEPSGTGSSASVGEHQPAVHERPVAAVDTHPQQASGSVHSNVVEQVGNSSGSSTSASTDQQHHGGQVGAGAQASTVAPQPKASVETQTAAAQPGSSGQTSAAGGSSTGQVSSTNTETSLGQRGQTPVTPAQPGAGAPQSHTSGSAQSGNASGPAPARGGASASAATPGGSDGTRSPVVAQANTNELPSNPARTTSQRSVDVTQSAEPHQVSQPMRDQAAGAAQRQQSGRDVPDRSGAGTPSDESRLRANDGAAHNQRARSGSPRDDDFLPPREDDDAHRPPVPDEPPHVGPTPEPQGNRDPLVRDQTTRSNSAAAQDLRGEPRSRVAEQQSARSGPQSDAVTETPRDSTVSTPIEHQQVPPVGQRGAETSTPQVDSAGQQSRGQAVVSSGDQGAGTSTHSAGPTATEPTSRPATGPSPAASSEAPERTGSQNPEMTEPQPNSEHPLTTTSGANEQAPAVRPQEAARAAAESPRPGIRDSQGTPTADSGALRHEGGQPRSSPGQEVEPTAATPGASGTEGVSRVRSSEEVQSSTSTSGAVGTAEVSGARSPGGAEPTAVMSGSGGAEEVSGVRQSEAGAPHADTSARRETTENAGSTRQHAEAPAVQGDNGARRGGPDMHEGTARQRVEQGRRGVGQPNEVDPDRIDVLDDGTAAHPEHAAAHGDAATAPSGREVVRPPDDPRWSRADDAVSVTHADGRIGRIDADRNSSVRLGNGDELRVNSDGTHVIKPDGATARTPAERAVPNAESGDRAPTDANREQGPTQQTVITHPEGTTQTVRTDKTIEVRTPSDTTVHIDAKRNVTVHVSNETTIAVERKPVTVRSLNGDSYVVERKTVTVHTPDGTSYVVEPRRNTITRTVADPSAGSPNSGAAQGHGHPDATHTTGPDGTVRVRLGDGSTISIGRDGSVRVGLENGGATSVRADGVVRVTAPDRNSTVVRSDGMVWQVDPDGITVRRTSPDGSTWTVDVDGTIHQNKPDGTEKVHGTELSGTDLKSKTRPKRVPGARPKPSWVGIPDVPTAADWIAGASLPGSDGSSKPPE</sequence>
<name>A0A6G9Y7C9_9NOCA</name>
<keyword evidence="4" id="KW-1185">Reference proteome</keyword>
<feature type="compositionally biased region" description="Basic and acidic residues" evidence="1">
    <location>
        <begin position="1088"/>
        <end position="1113"/>
    </location>
</feature>
<feature type="compositionally biased region" description="Low complexity" evidence="1">
    <location>
        <begin position="847"/>
        <end position="867"/>
    </location>
</feature>
<proteinExistence type="predicted"/>
<organism evidence="3 4">
    <name type="scientific">Nocardia arthritidis</name>
    <dbReference type="NCBI Taxonomy" id="228602"/>
    <lineage>
        <taxon>Bacteria</taxon>
        <taxon>Bacillati</taxon>
        <taxon>Actinomycetota</taxon>
        <taxon>Actinomycetes</taxon>
        <taxon>Mycobacteriales</taxon>
        <taxon>Nocardiaceae</taxon>
        <taxon>Nocardia</taxon>
    </lineage>
</organism>
<dbReference type="InterPro" id="IPR047002">
    <property type="entry name" value="Tcp10_C_sf"/>
</dbReference>
<evidence type="ECO:0000313" key="3">
    <source>
        <dbReference type="EMBL" id="QIS08963.1"/>
    </source>
</evidence>
<feature type="compositionally biased region" description="Basic and acidic residues" evidence="1">
    <location>
        <begin position="1066"/>
        <end position="1081"/>
    </location>
</feature>
<dbReference type="Proteomes" id="UP000503540">
    <property type="component" value="Chromosome"/>
</dbReference>
<feature type="domain" description="Outer membrane channel protein CpnT-like N-terminal" evidence="2">
    <location>
        <begin position="8"/>
        <end position="143"/>
    </location>
</feature>
<accession>A0A6G9Y7C9</accession>
<reference evidence="3 4" key="1">
    <citation type="journal article" date="2019" name="ACS Chem. Biol.">
        <title>Identification and Mobilization of a Cryptic Antibiotic Biosynthesis Gene Locus from a Human-Pathogenic Nocardia Isolate.</title>
        <authorList>
            <person name="Herisse M."/>
            <person name="Ishida K."/>
            <person name="Porter J.L."/>
            <person name="Howden B."/>
            <person name="Hertweck C."/>
            <person name="Stinear T.P."/>
            <person name="Pidot S.J."/>
        </authorList>
    </citation>
    <scope>NUCLEOTIDE SEQUENCE [LARGE SCALE GENOMIC DNA]</scope>
    <source>
        <strain evidence="3 4">AUSMDU00012717</strain>
    </source>
</reference>
<evidence type="ECO:0000259" key="2">
    <source>
        <dbReference type="Pfam" id="PF25547"/>
    </source>
</evidence>
<feature type="region of interest" description="Disordered" evidence="1">
    <location>
        <begin position="1250"/>
        <end position="1285"/>
    </location>
</feature>
<feature type="compositionally biased region" description="Polar residues" evidence="1">
    <location>
        <begin position="573"/>
        <end position="607"/>
    </location>
</feature>
<dbReference type="KEGG" id="nah:F5544_05255"/>
<dbReference type="RefSeq" id="WP_167472129.1">
    <property type="nucleotide sequence ID" value="NZ_CP046172.1"/>
</dbReference>
<feature type="region of interest" description="Disordered" evidence="1">
    <location>
        <begin position="393"/>
        <end position="412"/>
    </location>
</feature>
<dbReference type="Gene3D" id="2.60.450.20">
    <property type="match status" value="1"/>
</dbReference>
<feature type="compositionally biased region" description="Basic and acidic residues" evidence="1">
    <location>
        <begin position="1003"/>
        <end position="1024"/>
    </location>
</feature>
<feature type="compositionally biased region" description="Polar residues" evidence="1">
    <location>
        <begin position="507"/>
        <end position="521"/>
    </location>
</feature>
<feature type="compositionally biased region" description="Low complexity" evidence="1">
    <location>
        <begin position="482"/>
        <end position="506"/>
    </location>
</feature>
<feature type="compositionally biased region" description="Low complexity" evidence="1">
    <location>
        <begin position="910"/>
        <end position="929"/>
    </location>
</feature>
<evidence type="ECO:0000313" key="4">
    <source>
        <dbReference type="Proteomes" id="UP000503540"/>
    </source>
</evidence>
<dbReference type="EMBL" id="CP046172">
    <property type="protein sequence ID" value="QIS08963.1"/>
    <property type="molecule type" value="Genomic_DNA"/>
</dbReference>
<feature type="compositionally biased region" description="Polar residues" evidence="1">
    <location>
        <begin position="760"/>
        <end position="805"/>
    </location>
</feature>
<feature type="region of interest" description="Disordered" evidence="1">
    <location>
        <begin position="1365"/>
        <end position="1408"/>
    </location>
</feature>
<gene>
    <name evidence="3" type="ORF">F5544_05255</name>
</gene>
<feature type="compositionally biased region" description="Low complexity" evidence="1">
    <location>
        <begin position="540"/>
        <end position="561"/>
    </location>
</feature>
<feature type="compositionally biased region" description="Low complexity" evidence="1">
    <location>
        <begin position="610"/>
        <end position="622"/>
    </location>
</feature>
<feature type="region of interest" description="Disordered" evidence="1">
    <location>
        <begin position="437"/>
        <end position="1158"/>
    </location>
</feature>
<dbReference type="Pfam" id="PF25547">
    <property type="entry name" value="WXG100_2"/>
    <property type="match status" value="1"/>
</dbReference>
<dbReference type="InterPro" id="IPR057746">
    <property type="entry name" value="CpnT-like_N"/>
</dbReference>
<feature type="compositionally biased region" description="Polar residues" evidence="1">
    <location>
        <begin position="821"/>
        <end position="846"/>
    </location>
</feature>
<feature type="compositionally biased region" description="Low complexity" evidence="1">
    <location>
        <begin position="442"/>
        <end position="451"/>
    </location>
</feature>
<feature type="compositionally biased region" description="Basic and acidic residues" evidence="1">
    <location>
        <begin position="655"/>
        <end position="680"/>
    </location>
</feature>
<protein>
    <recommendedName>
        <fullName evidence="2">Outer membrane channel protein CpnT-like N-terminal domain-containing protein</fullName>
    </recommendedName>
</protein>